<gene>
    <name evidence="2" type="ORF">CcaverHIS019_0113190</name>
</gene>
<dbReference type="Proteomes" id="UP001233271">
    <property type="component" value="Chromosome 1"/>
</dbReference>
<dbReference type="KEGG" id="ccac:CcaHIS019_0113190"/>
<feature type="compositionally biased region" description="Basic residues" evidence="1">
    <location>
        <begin position="120"/>
        <end position="137"/>
    </location>
</feature>
<dbReference type="GeneID" id="85492472"/>
<evidence type="ECO:0000313" key="3">
    <source>
        <dbReference type="Proteomes" id="UP001233271"/>
    </source>
</evidence>
<keyword evidence="3" id="KW-1185">Reference proteome</keyword>
<dbReference type="RefSeq" id="XP_060453867.1">
    <property type="nucleotide sequence ID" value="XM_060596922.1"/>
</dbReference>
<sequence>MPRFPPPPERRVSEDGQFLPPERWERIEEGVYVAYLHLTHPRWHEENDVPGLYIDPPEGTRRLVLRLKWDPNYPRVRYADVVVGEVAMHADIVVVFEPVRVEPLGEPTSRDSEEGSGSWNRRRRSSSPTRPMKRPRHSSPNPTPTLHTRAPSTTEPDPDTYHDPLRGFGIFGNLCYALMNRVIEQGAAVCFVGVEACNRRELFFPPAQEDTAAAARTMLGIVLDSVLVLPEEFGWDCIHAWRSREMGEGWFDGLVATGMRRHFRFESAEAWRNEEGELRQLESGKIAWEEYEERMRDSAGVTERMVARFG</sequence>
<accession>A0AA48I008</accession>
<name>A0AA48I008_9TREE</name>
<feature type="compositionally biased region" description="Polar residues" evidence="1">
    <location>
        <begin position="138"/>
        <end position="155"/>
    </location>
</feature>
<reference evidence="2" key="1">
    <citation type="journal article" date="2023" name="BMC Genomics">
        <title>Chromosome-level genome assemblies of Cutaneotrichosporon spp. (Trichosporonales, Basidiomycota) reveal imbalanced evolution between nucleotide sequences and chromosome synteny.</title>
        <authorList>
            <person name="Kobayashi Y."/>
            <person name="Kayamori A."/>
            <person name="Aoki K."/>
            <person name="Shiwa Y."/>
            <person name="Matsutani M."/>
            <person name="Fujita N."/>
            <person name="Sugita T."/>
            <person name="Iwasaki W."/>
            <person name="Tanaka N."/>
            <person name="Takashima M."/>
        </authorList>
    </citation>
    <scope>NUCLEOTIDE SEQUENCE</scope>
    <source>
        <strain evidence="2">HIS019</strain>
    </source>
</reference>
<protein>
    <submittedName>
        <fullName evidence="2">Uncharacterized protein</fullName>
    </submittedName>
</protein>
<proteinExistence type="predicted"/>
<evidence type="ECO:0000256" key="1">
    <source>
        <dbReference type="SAM" id="MobiDB-lite"/>
    </source>
</evidence>
<evidence type="ECO:0000313" key="2">
    <source>
        <dbReference type="EMBL" id="BEI88601.1"/>
    </source>
</evidence>
<feature type="region of interest" description="Disordered" evidence="1">
    <location>
        <begin position="104"/>
        <end position="161"/>
    </location>
</feature>
<dbReference type="EMBL" id="AP028212">
    <property type="protein sequence ID" value="BEI88601.1"/>
    <property type="molecule type" value="Genomic_DNA"/>
</dbReference>
<organism evidence="2 3">
    <name type="scientific">Cutaneotrichosporon cavernicola</name>
    <dbReference type="NCBI Taxonomy" id="279322"/>
    <lineage>
        <taxon>Eukaryota</taxon>
        <taxon>Fungi</taxon>
        <taxon>Dikarya</taxon>
        <taxon>Basidiomycota</taxon>
        <taxon>Agaricomycotina</taxon>
        <taxon>Tremellomycetes</taxon>
        <taxon>Trichosporonales</taxon>
        <taxon>Trichosporonaceae</taxon>
        <taxon>Cutaneotrichosporon</taxon>
    </lineage>
</organism>
<dbReference type="AlphaFoldDB" id="A0AA48I008"/>